<dbReference type="Proteomes" id="UP001201629">
    <property type="component" value="Unassembled WGS sequence"/>
</dbReference>
<gene>
    <name evidence="1" type="ORF">NIE79_004670</name>
</gene>
<evidence type="ECO:0000313" key="2">
    <source>
        <dbReference type="Proteomes" id="UP001201629"/>
    </source>
</evidence>
<accession>A0ABS9N819</accession>
<dbReference type="RefSeq" id="WP_238681037.1">
    <property type="nucleotide sequence ID" value="NZ_JAKKFD010000044.1"/>
</dbReference>
<proteinExistence type="predicted"/>
<comment type="caution">
    <text evidence="1">The sequence shown here is derived from an EMBL/GenBank/DDBJ whole genome shotgun (WGS) entry which is preliminary data.</text>
</comment>
<name>A0ABS9N819_9ACTN</name>
<sequence>MDNFILRWRIGNPGSATFTLDFLQETVEVHTTYVADGLGSVMQAALDLQGGSSSAIAFLPAEPGGTCLFFAGADSQVYLQVVEFEDMSSESHRWGGGRLRWNGHVSIEHFVRQAVNMAEDVLVEYEDAASYRAAWGGIPFPDNKLRSLRDRIDAMPIGEVKPE</sequence>
<keyword evidence="2" id="KW-1185">Reference proteome</keyword>
<organism evidence="1 2">
    <name type="scientific">Micromonospora trifolii</name>
    <dbReference type="NCBI Taxonomy" id="2911208"/>
    <lineage>
        <taxon>Bacteria</taxon>
        <taxon>Bacillati</taxon>
        <taxon>Actinomycetota</taxon>
        <taxon>Actinomycetes</taxon>
        <taxon>Micromonosporales</taxon>
        <taxon>Micromonosporaceae</taxon>
        <taxon>Micromonospora</taxon>
    </lineage>
</organism>
<dbReference type="EMBL" id="JAKKFD010000044">
    <property type="protein sequence ID" value="MCG5446105.1"/>
    <property type="molecule type" value="Genomic_DNA"/>
</dbReference>
<reference evidence="1 2" key="1">
    <citation type="submission" date="2022-01" db="EMBL/GenBank/DDBJ databases">
        <authorList>
            <person name="Riesco R."/>
            <person name="Trujillo M.E."/>
        </authorList>
    </citation>
    <scope>NUCLEOTIDE SEQUENCE [LARGE SCALE GENOMIC DNA]</scope>
    <source>
        <strain evidence="1 2">NIE79</strain>
    </source>
</reference>
<protein>
    <submittedName>
        <fullName evidence="1">Uncharacterized protein</fullName>
    </submittedName>
</protein>
<evidence type="ECO:0000313" key="1">
    <source>
        <dbReference type="EMBL" id="MCG5446105.1"/>
    </source>
</evidence>